<dbReference type="PANTHER" id="PTHR12894:SF49">
    <property type="entry name" value="VAM6_VPS39-LIKE PROTEIN"/>
    <property type="match status" value="1"/>
</dbReference>
<dbReference type="Proteomes" id="UP000247810">
    <property type="component" value="Unassembled WGS sequence"/>
</dbReference>
<feature type="compositionally biased region" description="Low complexity" evidence="1">
    <location>
        <begin position="84"/>
        <end position="102"/>
    </location>
</feature>
<accession>A0A319CRC9</accession>
<dbReference type="VEuPathDB" id="FungiDB:BO71DRAFT_414530"/>
<dbReference type="GO" id="GO:0034058">
    <property type="term" value="P:endosomal vesicle fusion"/>
    <property type="evidence" value="ECO:0007669"/>
    <property type="project" value="TreeGrafter"/>
</dbReference>
<dbReference type="AlphaFoldDB" id="A0A319CRC9"/>
<dbReference type="GO" id="GO:0000329">
    <property type="term" value="C:fungal-type vacuole membrane"/>
    <property type="evidence" value="ECO:0007669"/>
    <property type="project" value="TreeGrafter"/>
</dbReference>
<dbReference type="GO" id="GO:0006914">
    <property type="term" value="P:autophagy"/>
    <property type="evidence" value="ECO:0007669"/>
    <property type="project" value="TreeGrafter"/>
</dbReference>
<evidence type="ECO:0008006" key="4">
    <source>
        <dbReference type="Google" id="ProtNLM"/>
    </source>
</evidence>
<evidence type="ECO:0000313" key="3">
    <source>
        <dbReference type="Proteomes" id="UP000247810"/>
    </source>
</evidence>
<organism evidence="2 3">
    <name type="scientific">Aspergillus ellipticus CBS 707.79</name>
    <dbReference type="NCBI Taxonomy" id="1448320"/>
    <lineage>
        <taxon>Eukaryota</taxon>
        <taxon>Fungi</taxon>
        <taxon>Dikarya</taxon>
        <taxon>Ascomycota</taxon>
        <taxon>Pezizomycotina</taxon>
        <taxon>Eurotiomycetes</taxon>
        <taxon>Eurotiomycetidae</taxon>
        <taxon>Eurotiales</taxon>
        <taxon>Aspergillaceae</taxon>
        <taxon>Aspergillus</taxon>
        <taxon>Aspergillus subgen. Circumdati</taxon>
    </lineage>
</organism>
<dbReference type="EMBL" id="KZ826160">
    <property type="protein sequence ID" value="PYH87856.1"/>
    <property type="molecule type" value="Genomic_DNA"/>
</dbReference>
<gene>
    <name evidence="2" type="ORF">BO71DRAFT_414530</name>
</gene>
<evidence type="ECO:0000256" key="1">
    <source>
        <dbReference type="SAM" id="MobiDB-lite"/>
    </source>
</evidence>
<sequence length="207" mass="22844">MLSAFTARPLVELKPRDKSRIESVLAYGDRVLVGLNNGNLRIYRVNEDEDATISNTSTNNTNNNTTTNPDTTTTTTTNPPPPNDTTTTTATTDPPPSTSTTPKPSLLREIEKFSRYKIDQLSLIKEAKLLVSLSGSYVSIHDLTTYKLVEQLTRTKGASLFAVTSNIENDAETGMPTIVSRLAVAVKRKILVWVWRDMEVVGDEGRE</sequence>
<dbReference type="OrthoDB" id="5325112at2759"/>
<dbReference type="PANTHER" id="PTHR12894">
    <property type="entry name" value="CNH DOMAIN CONTAINING"/>
    <property type="match status" value="1"/>
</dbReference>
<evidence type="ECO:0000313" key="2">
    <source>
        <dbReference type="EMBL" id="PYH87856.1"/>
    </source>
</evidence>
<feature type="non-terminal residue" evidence="2">
    <location>
        <position position="207"/>
    </location>
</feature>
<reference evidence="2 3" key="1">
    <citation type="submission" date="2018-02" db="EMBL/GenBank/DDBJ databases">
        <title>The genomes of Aspergillus section Nigri reveals drivers in fungal speciation.</title>
        <authorList>
            <consortium name="DOE Joint Genome Institute"/>
            <person name="Vesth T.C."/>
            <person name="Nybo J."/>
            <person name="Theobald S."/>
            <person name="Brandl J."/>
            <person name="Frisvad J.C."/>
            <person name="Nielsen K.F."/>
            <person name="Lyhne E.K."/>
            <person name="Kogle M.E."/>
            <person name="Kuo A."/>
            <person name="Riley R."/>
            <person name="Clum A."/>
            <person name="Nolan M."/>
            <person name="Lipzen A."/>
            <person name="Salamov A."/>
            <person name="Henrissat B."/>
            <person name="Wiebenga A."/>
            <person name="De vries R.P."/>
            <person name="Grigoriev I.V."/>
            <person name="Mortensen U.H."/>
            <person name="Andersen M.R."/>
            <person name="Baker S.E."/>
        </authorList>
    </citation>
    <scope>NUCLEOTIDE SEQUENCE [LARGE SCALE GENOMIC DNA]</scope>
    <source>
        <strain evidence="2 3">CBS 707.79</strain>
    </source>
</reference>
<dbReference type="InterPro" id="IPR032914">
    <property type="entry name" value="Vam6/VPS39/TRAP1"/>
</dbReference>
<feature type="region of interest" description="Disordered" evidence="1">
    <location>
        <begin position="52"/>
        <end position="105"/>
    </location>
</feature>
<protein>
    <recommendedName>
        <fullName evidence="4">CNH domain-containing protein</fullName>
    </recommendedName>
</protein>
<dbReference type="STRING" id="1448320.A0A319CRC9"/>
<proteinExistence type="predicted"/>
<keyword evidence="3" id="KW-1185">Reference proteome</keyword>
<feature type="compositionally biased region" description="Low complexity" evidence="1">
    <location>
        <begin position="55"/>
        <end position="77"/>
    </location>
</feature>
<name>A0A319CRC9_9EURO</name>